<keyword evidence="2" id="KW-1185">Reference proteome</keyword>
<sequence length="95" mass="10837">MNEDSPVSVTVTSQRNANFSVFAVRLTLVELGSFFCQRSSLSACHFAFCLPEEEDVYRTKQPAQSYVIILLKCGTDLFRAASNRNAFRRIVRFYT</sequence>
<dbReference type="EMBL" id="BPLR01003231">
    <property type="protein sequence ID" value="GIX82358.1"/>
    <property type="molecule type" value="Genomic_DNA"/>
</dbReference>
<reference evidence="1 2" key="1">
    <citation type="submission" date="2021-06" db="EMBL/GenBank/DDBJ databases">
        <title>Caerostris extrusa draft genome.</title>
        <authorList>
            <person name="Kono N."/>
            <person name="Arakawa K."/>
        </authorList>
    </citation>
    <scope>NUCLEOTIDE SEQUENCE [LARGE SCALE GENOMIC DNA]</scope>
</reference>
<organism evidence="1 2">
    <name type="scientific">Caerostris extrusa</name>
    <name type="common">Bark spider</name>
    <name type="synonym">Caerostris bankana</name>
    <dbReference type="NCBI Taxonomy" id="172846"/>
    <lineage>
        <taxon>Eukaryota</taxon>
        <taxon>Metazoa</taxon>
        <taxon>Ecdysozoa</taxon>
        <taxon>Arthropoda</taxon>
        <taxon>Chelicerata</taxon>
        <taxon>Arachnida</taxon>
        <taxon>Araneae</taxon>
        <taxon>Araneomorphae</taxon>
        <taxon>Entelegynae</taxon>
        <taxon>Araneoidea</taxon>
        <taxon>Araneidae</taxon>
        <taxon>Caerostris</taxon>
    </lineage>
</organism>
<gene>
    <name evidence="1" type="ORF">CEXT_613771</name>
</gene>
<comment type="caution">
    <text evidence="1">The sequence shown here is derived from an EMBL/GenBank/DDBJ whole genome shotgun (WGS) entry which is preliminary data.</text>
</comment>
<accession>A0AAV4NCZ2</accession>
<protein>
    <submittedName>
        <fullName evidence="1">Uncharacterized protein</fullName>
    </submittedName>
</protein>
<name>A0AAV4NCZ2_CAEEX</name>
<dbReference type="AlphaFoldDB" id="A0AAV4NCZ2"/>
<proteinExistence type="predicted"/>
<evidence type="ECO:0000313" key="2">
    <source>
        <dbReference type="Proteomes" id="UP001054945"/>
    </source>
</evidence>
<dbReference type="Proteomes" id="UP001054945">
    <property type="component" value="Unassembled WGS sequence"/>
</dbReference>
<evidence type="ECO:0000313" key="1">
    <source>
        <dbReference type="EMBL" id="GIX82358.1"/>
    </source>
</evidence>